<feature type="transmembrane region" description="Helical" evidence="14">
    <location>
        <begin position="111"/>
        <end position="132"/>
    </location>
</feature>
<evidence type="ECO:0000256" key="13">
    <source>
        <dbReference type="ARBA" id="ARBA00023136"/>
    </source>
</evidence>
<dbReference type="PANTHER" id="PTHR39188">
    <property type="entry name" value="MEMBRANE-ASSOCIATED ZINC METALLOPROTEASE M50B"/>
    <property type="match status" value="1"/>
</dbReference>
<evidence type="ECO:0000313" key="17">
    <source>
        <dbReference type="Proteomes" id="UP001056455"/>
    </source>
</evidence>
<reference evidence="16" key="1">
    <citation type="submission" date="2022-06" db="EMBL/GenBank/DDBJ databases">
        <title>Ornithinimicrobium HY1793.</title>
        <authorList>
            <person name="Huang Y."/>
        </authorList>
    </citation>
    <scope>NUCLEOTIDE SEQUENCE</scope>
    <source>
        <strain evidence="16">HY1793</strain>
    </source>
</reference>
<comment type="subcellular location">
    <subcellularLocation>
        <location evidence="1 14">Cell membrane</location>
        <topology evidence="1 14">Multi-pass membrane protein</topology>
    </subcellularLocation>
</comment>
<keyword evidence="6 14" id="KW-0479">Metal-binding</keyword>
<dbReference type="RefSeq" id="WP_252591016.1">
    <property type="nucleotide sequence ID" value="NZ_CP099489.1"/>
</dbReference>
<feature type="transmembrane region" description="Helical" evidence="14">
    <location>
        <begin position="186"/>
        <end position="208"/>
    </location>
</feature>
<evidence type="ECO:0000256" key="6">
    <source>
        <dbReference type="ARBA" id="ARBA00022723"/>
    </source>
</evidence>
<evidence type="ECO:0000256" key="10">
    <source>
        <dbReference type="ARBA" id="ARBA00022989"/>
    </source>
</evidence>
<comment type="cofactor">
    <cofactor evidence="14">
        <name>Zn(2+)</name>
        <dbReference type="ChEBI" id="CHEBI:29105"/>
    </cofactor>
    <text evidence="14">Binds 1 zinc ion per subunit.</text>
</comment>
<dbReference type="Pfam" id="PF02163">
    <property type="entry name" value="Peptidase_M50"/>
    <property type="match status" value="1"/>
</dbReference>
<evidence type="ECO:0000256" key="5">
    <source>
        <dbReference type="ARBA" id="ARBA00022692"/>
    </source>
</evidence>
<gene>
    <name evidence="16" type="ORF">NF556_11170</name>
</gene>
<evidence type="ECO:0000256" key="9">
    <source>
        <dbReference type="ARBA" id="ARBA00022833"/>
    </source>
</evidence>
<dbReference type="EMBL" id="CP099489">
    <property type="protein sequence ID" value="USQ78218.1"/>
    <property type="molecule type" value="Genomic_DNA"/>
</dbReference>
<dbReference type="PANTHER" id="PTHR39188:SF3">
    <property type="entry name" value="STAGE IV SPORULATION PROTEIN FB"/>
    <property type="match status" value="1"/>
</dbReference>
<evidence type="ECO:0000313" key="16">
    <source>
        <dbReference type="EMBL" id="USQ78218.1"/>
    </source>
</evidence>
<name>A0ABY4YNC9_9MICO</name>
<protein>
    <recommendedName>
        <fullName evidence="14">Zinc metalloprotease</fullName>
    </recommendedName>
</protein>
<keyword evidence="17" id="KW-1185">Reference proteome</keyword>
<keyword evidence="11 14" id="KW-0482">Metalloprotease</keyword>
<feature type="transmembrane region" description="Helical" evidence="14">
    <location>
        <begin position="144"/>
        <end position="166"/>
    </location>
</feature>
<feature type="transmembrane region" description="Helical" evidence="14">
    <location>
        <begin position="223"/>
        <end position="241"/>
    </location>
</feature>
<keyword evidence="13 14" id="KW-0472">Membrane</keyword>
<feature type="domain" description="Peptidase M50" evidence="15">
    <location>
        <begin position="141"/>
        <end position="184"/>
    </location>
</feature>
<keyword evidence="4 14" id="KW-0645">Protease</keyword>
<sequence length="367" mass="38770">MTAPSTKAPGWRIGRLAGAPVYIGRSWFLVAGVIVVLFGPVVQNVLPDLGAWAYLVAGAFALLLLVSVLVHEAAHALVGQACGYVVSRVVADFWGGHTAYDSRDSTAGRSALVAIAGPLANAGLAGLGWLWLQQIETETQTIAFLLAAGFTWANAFVAAFNLLPGLPLDGGFLVDSLVWKITGSRALGMIVAGWSGRLVVVAVAWWLLGRPWLAGQELQMTNVLWLVVLGGFLWFGASDAIKVGHARRRLESVRVRDYLTPVMTVPADSTLTQLPPPAGQLVMGTDSDGRPVGVLDPAALNSVPREAWSTTPVSTVLQHLPAGWVVPAAPEDDMTDVVIAIQTDHLPLVAVQDSDGHVHGVVRASDL</sequence>
<evidence type="ECO:0000256" key="12">
    <source>
        <dbReference type="ARBA" id="ARBA00023122"/>
    </source>
</evidence>
<evidence type="ECO:0000259" key="15">
    <source>
        <dbReference type="Pfam" id="PF02163"/>
    </source>
</evidence>
<feature type="transmembrane region" description="Helical" evidence="14">
    <location>
        <begin position="51"/>
        <end position="70"/>
    </location>
</feature>
<keyword evidence="12" id="KW-0129">CBS domain</keyword>
<evidence type="ECO:0000256" key="14">
    <source>
        <dbReference type="PIRNR" id="PIRNR006404"/>
    </source>
</evidence>
<dbReference type="Proteomes" id="UP001056455">
    <property type="component" value="Chromosome"/>
</dbReference>
<evidence type="ECO:0000256" key="2">
    <source>
        <dbReference type="ARBA" id="ARBA00007931"/>
    </source>
</evidence>
<feature type="transmembrane region" description="Helical" evidence="14">
    <location>
        <begin position="21"/>
        <end position="39"/>
    </location>
</feature>
<evidence type="ECO:0000256" key="8">
    <source>
        <dbReference type="ARBA" id="ARBA00022801"/>
    </source>
</evidence>
<keyword evidence="5 14" id="KW-0812">Transmembrane</keyword>
<dbReference type="InterPro" id="IPR008915">
    <property type="entry name" value="Peptidase_M50"/>
</dbReference>
<evidence type="ECO:0000256" key="3">
    <source>
        <dbReference type="ARBA" id="ARBA00022475"/>
    </source>
</evidence>
<keyword evidence="3 14" id="KW-1003">Cell membrane</keyword>
<evidence type="ECO:0000256" key="4">
    <source>
        <dbReference type="ARBA" id="ARBA00022670"/>
    </source>
</evidence>
<evidence type="ECO:0000256" key="1">
    <source>
        <dbReference type="ARBA" id="ARBA00004651"/>
    </source>
</evidence>
<dbReference type="InterPro" id="IPR046342">
    <property type="entry name" value="CBS_dom_sf"/>
</dbReference>
<keyword evidence="10 14" id="KW-1133">Transmembrane helix</keyword>
<keyword evidence="8 14" id="KW-0378">Hydrolase</keyword>
<evidence type="ECO:0000256" key="11">
    <source>
        <dbReference type="ARBA" id="ARBA00023049"/>
    </source>
</evidence>
<dbReference type="PIRSF" id="PIRSF006404">
    <property type="entry name" value="UCP006404_Pept_M50_CBS"/>
    <property type="match status" value="1"/>
</dbReference>
<proteinExistence type="inferred from homology"/>
<keyword evidence="7" id="KW-0677">Repeat</keyword>
<dbReference type="InterPro" id="IPR016483">
    <property type="entry name" value="UCP006404_Pept_M50_CBS"/>
</dbReference>
<comment type="similarity">
    <text evidence="2 14">Belongs to the peptidase M50B family.</text>
</comment>
<accession>A0ABY4YNC9</accession>
<evidence type="ECO:0000256" key="7">
    <source>
        <dbReference type="ARBA" id="ARBA00022737"/>
    </source>
</evidence>
<keyword evidence="9 14" id="KW-0862">Zinc</keyword>
<dbReference type="SUPFAM" id="SSF54631">
    <property type="entry name" value="CBS-domain pair"/>
    <property type="match status" value="1"/>
</dbReference>
<organism evidence="16 17">
    <name type="scientific">Ornithinimicrobium faecis</name>
    <dbReference type="NCBI Taxonomy" id="2934158"/>
    <lineage>
        <taxon>Bacteria</taxon>
        <taxon>Bacillati</taxon>
        <taxon>Actinomycetota</taxon>
        <taxon>Actinomycetes</taxon>
        <taxon>Micrococcales</taxon>
        <taxon>Ornithinimicrobiaceae</taxon>
        <taxon>Ornithinimicrobium</taxon>
    </lineage>
</organism>